<keyword evidence="3" id="KW-0210">Decarboxylase</keyword>
<dbReference type="InterPro" id="IPR051151">
    <property type="entry name" value="Group_II_Decarboxylase"/>
</dbReference>
<evidence type="ECO:0000313" key="9">
    <source>
        <dbReference type="EMBL" id="SCL56362.1"/>
    </source>
</evidence>
<dbReference type="AlphaFoldDB" id="A0A1C6UQR6"/>
<evidence type="ECO:0000256" key="6">
    <source>
        <dbReference type="PIRSR" id="PIRSR602129-50"/>
    </source>
</evidence>
<dbReference type="Gene3D" id="3.40.640.10">
    <property type="entry name" value="Type I PLP-dependent aspartate aminotransferase-like (Major domain)"/>
    <property type="match status" value="1"/>
</dbReference>
<keyword evidence="10" id="KW-1185">Reference proteome</keyword>
<evidence type="ECO:0000256" key="8">
    <source>
        <dbReference type="SAM" id="MobiDB-lite"/>
    </source>
</evidence>
<dbReference type="InterPro" id="IPR015424">
    <property type="entry name" value="PyrdxlP-dep_Trfase"/>
</dbReference>
<dbReference type="GO" id="GO:0030170">
    <property type="term" value="F:pyridoxal phosphate binding"/>
    <property type="evidence" value="ECO:0007669"/>
    <property type="project" value="InterPro"/>
</dbReference>
<evidence type="ECO:0000256" key="4">
    <source>
        <dbReference type="ARBA" id="ARBA00022898"/>
    </source>
</evidence>
<keyword evidence="5 7" id="KW-0456">Lyase</keyword>
<reference evidence="10" key="1">
    <citation type="submission" date="2016-06" db="EMBL/GenBank/DDBJ databases">
        <authorList>
            <person name="Varghese N."/>
            <person name="Submissions Spin"/>
        </authorList>
    </citation>
    <scope>NUCLEOTIDE SEQUENCE [LARGE SCALE GENOMIC DNA]</scope>
    <source>
        <strain evidence="10">DSM 43903</strain>
    </source>
</reference>
<accession>A0A1C6UQR6</accession>
<dbReference type="InterPro" id="IPR002129">
    <property type="entry name" value="PyrdxlP-dep_de-COase"/>
</dbReference>
<name>A0A1C6UQR6_9ACTN</name>
<dbReference type="PANTHER" id="PTHR46101:SF2">
    <property type="entry name" value="SERINE DECARBOXYLASE"/>
    <property type="match status" value="1"/>
</dbReference>
<dbReference type="PANTHER" id="PTHR46101">
    <property type="match status" value="1"/>
</dbReference>
<dbReference type="OrthoDB" id="3335676at2"/>
<evidence type="ECO:0000256" key="7">
    <source>
        <dbReference type="RuleBase" id="RU000382"/>
    </source>
</evidence>
<dbReference type="RefSeq" id="WP_091098514.1">
    <property type="nucleotide sequence ID" value="NZ_FMHZ01000002.1"/>
</dbReference>
<dbReference type="GO" id="GO:0004058">
    <property type="term" value="F:aromatic-L-amino-acid decarboxylase activity"/>
    <property type="evidence" value="ECO:0007669"/>
    <property type="project" value="UniProtKB-ARBA"/>
</dbReference>
<evidence type="ECO:0000256" key="3">
    <source>
        <dbReference type="ARBA" id="ARBA00022793"/>
    </source>
</evidence>
<dbReference type="GO" id="GO:0019752">
    <property type="term" value="P:carboxylic acid metabolic process"/>
    <property type="evidence" value="ECO:0007669"/>
    <property type="project" value="InterPro"/>
</dbReference>
<proteinExistence type="inferred from homology"/>
<feature type="region of interest" description="Disordered" evidence="8">
    <location>
        <begin position="392"/>
        <end position="414"/>
    </location>
</feature>
<comment type="cofactor">
    <cofactor evidence="1 6 7">
        <name>pyridoxal 5'-phosphate</name>
        <dbReference type="ChEBI" id="CHEBI:597326"/>
    </cofactor>
</comment>
<evidence type="ECO:0000256" key="5">
    <source>
        <dbReference type="ARBA" id="ARBA00023239"/>
    </source>
</evidence>
<evidence type="ECO:0000256" key="1">
    <source>
        <dbReference type="ARBA" id="ARBA00001933"/>
    </source>
</evidence>
<organism evidence="9 10">
    <name type="scientific">Micromonospora citrea</name>
    <dbReference type="NCBI Taxonomy" id="47855"/>
    <lineage>
        <taxon>Bacteria</taxon>
        <taxon>Bacillati</taxon>
        <taxon>Actinomycetota</taxon>
        <taxon>Actinomycetes</taxon>
        <taxon>Micromonosporales</taxon>
        <taxon>Micromonosporaceae</taxon>
        <taxon>Micromonospora</taxon>
    </lineage>
</organism>
<feature type="modified residue" description="N6-(pyridoxal phosphate)lysine" evidence="6">
    <location>
        <position position="249"/>
    </location>
</feature>
<dbReference type="STRING" id="47855.GA0070606_2596"/>
<dbReference type="InterPro" id="IPR015421">
    <property type="entry name" value="PyrdxlP-dep_Trfase_major"/>
</dbReference>
<sequence length="414" mass="44009">MTGGPTNQVGFLTDDAVDLGGSPVDAETVVQALLNQATAGQPTAIGFPGAVDIDYTPVMPLFRQLFNNVGDPATDPGGTAHTKALERAVIDWCADLMALPADDRWGYVTSGGTEGNLAALHAARRRYPGAVVYYSQAAHYSIGKILDIIGAPHALVDVDERGEMDYQHLAALVGWRRHQAAIVVATAGTTMTEAVDDPARIDTVLREVGIDRRHVHVDAALAGIPLALDGALTLDESSGVDTLAVSGHKFFGTPIPCGLVLMRDSIRRPGRHIPYTATSDTTVSGSRCGQATAMLWYAIATHGRDGHRARAARARDLAAYAVEQLDAVGWPAWRHRHAFTVVLATPPPAVARRWLLATEGQWSHTICMPGVTRGQIDALVTDLHTAIRDGVTIPGQRRPPQSATVRQHVGAGGP</sequence>
<protein>
    <submittedName>
        <fullName evidence="9">L-histidine carboxy-lyase (Histamine-forming)</fullName>
    </submittedName>
</protein>
<dbReference type="SUPFAM" id="SSF53383">
    <property type="entry name" value="PLP-dependent transferases"/>
    <property type="match status" value="1"/>
</dbReference>
<dbReference type="Pfam" id="PF00282">
    <property type="entry name" value="Pyridoxal_deC"/>
    <property type="match status" value="1"/>
</dbReference>
<keyword evidence="4 6" id="KW-0663">Pyridoxal phosphate</keyword>
<evidence type="ECO:0000256" key="2">
    <source>
        <dbReference type="ARBA" id="ARBA00009533"/>
    </source>
</evidence>
<comment type="similarity">
    <text evidence="2 7">Belongs to the group II decarboxylase family.</text>
</comment>
<dbReference type="NCBIfam" id="NF002748">
    <property type="entry name" value="PRK02769.1"/>
    <property type="match status" value="1"/>
</dbReference>
<evidence type="ECO:0000313" key="10">
    <source>
        <dbReference type="Proteomes" id="UP000199001"/>
    </source>
</evidence>
<dbReference type="EMBL" id="FMHZ01000002">
    <property type="protein sequence ID" value="SCL56362.1"/>
    <property type="molecule type" value="Genomic_DNA"/>
</dbReference>
<gene>
    <name evidence="9" type="ORF">GA0070606_2596</name>
</gene>
<dbReference type="Proteomes" id="UP000199001">
    <property type="component" value="Unassembled WGS sequence"/>
</dbReference>